<protein>
    <submittedName>
        <fullName evidence="1">Unannotated protein</fullName>
    </submittedName>
</protein>
<accession>A0A6J6YMB2</accession>
<evidence type="ECO:0000313" key="1">
    <source>
        <dbReference type="EMBL" id="CAB4810249.1"/>
    </source>
</evidence>
<gene>
    <name evidence="1" type="ORF">UFOPK3010_01106</name>
</gene>
<dbReference type="EMBL" id="CAFAAM010000150">
    <property type="protein sequence ID" value="CAB4810249.1"/>
    <property type="molecule type" value="Genomic_DNA"/>
</dbReference>
<sequence length="55" mass="5963">MNLSRFLGLVAEFRNDAQLVIVSHQKRTMEAADCLYGVSMQSGGSSKVVSEKVSS</sequence>
<dbReference type="InterPro" id="IPR027417">
    <property type="entry name" value="P-loop_NTPase"/>
</dbReference>
<dbReference type="Gene3D" id="3.40.50.300">
    <property type="entry name" value="P-loop containing nucleotide triphosphate hydrolases"/>
    <property type="match status" value="1"/>
</dbReference>
<reference evidence="1" key="1">
    <citation type="submission" date="2020-05" db="EMBL/GenBank/DDBJ databases">
        <authorList>
            <person name="Chiriac C."/>
            <person name="Salcher M."/>
            <person name="Ghai R."/>
            <person name="Kavagutti S V."/>
        </authorList>
    </citation>
    <scope>NUCLEOTIDE SEQUENCE</scope>
</reference>
<organism evidence="1">
    <name type="scientific">freshwater metagenome</name>
    <dbReference type="NCBI Taxonomy" id="449393"/>
    <lineage>
        <taxon>unclassified sequences</taxon>
        <taxon>metagenomes</taxon>
        <taxon>ecological metagenomes</taxon>
    </lineage>
</organism>
<dbReference type="AlphaFoldDB" id="A0A6J6YMB2"/>
<proteinExistence type="predicted"/>
<name>A0A6J6YMB2_9ZZZZ</name>